<evidence type="ECO:0000313" key="2">
    <source>
        <dbReference type="EMBL" id="MBA5776180.1"/>
    </source>
</evidence>
<feature type="domain" description="Gfo/Idh/MocA-like oxidoreductase N-terminal" evidence="1">
    <location>
        <begin position="1"/>
        <end position="110"/>
    </location>
</feature>
<dbReference type="SUPFAM" id="SSF51735">
    <property type="entry name" value="NAD(P)-binding Rossmann-fold domains"/>
    <property type="match status" value="1"/>
</dbReference>
<dbReference type="GO" id="GO:0000166">
    <property type="term" value="F:nucleotide binding"/>
    <property type="evidence" value="ECO:0007669"/>
    <property type="project" value="InterPro"/>
</dbReference>
<dbReference type="Proteomes" id="UP000541109">
    <property type="component" value="Unassembled WGS sequence"/>
</dbReference>
<sequence>MKIALAGIGKIARDQHVPAIRASRDWELAATVSRHGTVEGVESFSNIAALLDARPDIETISLCLPPVPRFASAVAAIGAGRNVMLEKPPGATLTECRTLETMAREAGVSIFATWHSREAAQVAAAKAWLADRRILRLKITWKEDVRRWHPGQAWIWQPGGLGVFDPGINALSILTEILPDPIHIASATLSFPENCETPIAADLIFAHPSGAQATAEFDFRQQGEQTWTIEIETTAGSLRLLDGGAKLLIDGVIQEVPCGANGPLNGEYPRLYAKMATLAGSRGIDMDLTPMALVADAFLLGRRVVVEPFHE</sequence>
<dbReference type="Gene3D" id="3.40.50.720">
    <property type="entry name" value="NAD(P)-binding Rossmann-like Domain"/>
    <property type="match status" value="1"/>
</dbReference>
<name>A0A839A988_9HYPH</name>
<protein>
    <submittedName>
        <fullName evidence="2">Gfo/Idh/MocA family oxidoreductase</fullName>
    </submittedName>
</protein>
<gene>
    <name evidence="2" type="ORF">H2509_03475</name>
</gene>
<evidence type="ECO:0000313" key="3">
    <source>
        <dbReference type="Proteomes" id="UP000541109"/>
    </source>
</evidence>
<keyword evidence="3" id="KW-1185">Reference proteome</keyword>
<proteinExistence type="predicted"/>
<reference evidence="2 3" key="1">
    <citation type="submission" date="2020-07" db="EMBL/GenBank/DDBJ databases">
        <title>Stappia sp., F7233, whole genome shotgun sequencing project.</title>
        <authorList>
            <person name="Jiang S."/>
            <person name="Liu Z.W."/>
            <person name="Du Z.J."/>
        </authorList>
    </citation>
    <scope>NUCLEOTIDE SEQUENCE [LARGE SCALE GENOMIC DNA]</scope>
    <source>
        <strain evidence="2 3">F7233</strain>
    </source>
</reference>
<accession>A0A839A988</accession>
<dbReference type="PANTHER" id="PTHR43818">
    <property type="entry name" value="BCDNA.GH03377"/>
    <property type="match status" value="1"/>
</dbReference>
<dbReference type="InterPro" id="IPR050463">
    <property type="entry name" value="Gfo/Idh/MocA_oxidrdct_glycsds"/>
</dbReference>
<dbReference type="SUPFAM" id="SSF55347">
    <property type="entry name" value="Glyceraldehyde-3-phosphate dehydrogenase-like, C-terminal domain"/>
    <property type="match status" value="1"/>
</dbReference>
<dbReference type="EMBL" id="JACFXV010000038">
    <property type="protein sequence ID" value="MBA5776180.1"/>
    <property type="molecule type" value="Genomic_DNA"/>
</dbReference>
<dbReference type="PANTHER" id="PTHR43818:SF7">
    <property type="entry name" value="DEHYDROGENASE"/>
    <property type="match status" value="1"/>
</dbReference>
<dbReference type="InterPro" id="IPR000683">
    <property type="entry name" value="Gfo/Idh/MocA-like_OxRdtase_N"/>
</dbReference>
<dbReference type="AlphaFoldDB" id="A0A839A988"/>
<evidence type="ECO:0000259" key="1">
    <source>
        <dbReference type="Pfam" id="PF01408"/>
    </source>
</evidence>
<dbReference type="InterPro" id="IPR036291">
    <property type="entry name" value="NAD(P)-bd_dom_sf"/>
</dbReference>
<organism evidence="2 3">
    <name type="scientific">Stappia albiluteola</name>
    <dbReference type="NCBI Taxonomy" id="2758565"/>
    <lineage>
        <taxon>Bacteria</taxon>
        <taxon>Pseudomonadati</taxon>
        <taxon>Pseudomonadota</taxon>
        <taxon>Alphaproteobacteria</taxon>
        <taxon>Hyphomicrobiales</taxon>
        <taxon>Stappiaceae</taxon>
        <taxon>Stappia</taxon>
    </lineage>
</organism>
<comment type="caution">
    <text evidence="2">The sequence shown here is derived from an EMBL/GenBank/DDBJ whole genome shotgun (WGS) entry which is preliminary data.</text>
</comment>
<dbReference type="Gene3D" id="3.30.360.10">
    <property type="entry name" value="Dihydrodipicolinate Reductase, domain 2"/>
    <property type="match status" value="1"/>
</dbReference>
<dbReference type="Pfam" id="PF01408">
    <property type="entry name" value="GFO_IDH_MocA"/>
    <property type="match status" value="1"/>
</dbReference>